<dbReference type="AlphaFoldDB" id="A0A1I6GYK8"/>
<evidence type="ECO:0000313" key="2">
    <source>
        <dbReference type="Proteomes" id="UP000199534"/>
    </source>
</evidence>
<organism evidence="1 2">
    <name type="scientific">Robiginitalea myxolifaciens</name>
    <dbReference type="NCBI Taxonomy" id="400055"/>
    <lineage>
        <taxon>Bacteria</taxon>
        <taxon>Pseudomonadati</taxon>
        <taxon>Bacteroidota</taxon>
        <taxon>Flavobacteriia</taxon>
        <taxon>Flavobacteriales</taxon>
        <taxon>Flavobacteriaceae</taxon>
        <taxon>Robiginitalea</taxon>
    </lineage>
</organism>
<evidence type="ECO:0000313" key="1">
    <source>
        <dbReference type="EMBL" id="SFR47199.1"/>
    </source>
</evidence>
<dbReference type="EMBL" id="FOYQ01000002">
    <property type="protein sequence ID" value="SFR47199.1"/>
    <property type="molecule type" value="Genomic_DNA"/>
</dbReference>
<gene>
    <name evidence="1" type="ORF">SAMN04490243_1895</name>
</gene>
<dbReference type="RefSeq" id="WP_092982358.1">
    <property type="nucleotide sequence ID" value="NZ_FOYQ01000002.1"/>
</dbReference>
<accession>A0A1I6GYK8</accession>
<keyword evidence="2" id="KW-1185">Reference proteome</keyword>
<reference evidence="1 2" key="1">
    <citation type="submission" date="2016-10" db="EMBL/GenBank/DDBJ databases">
        <authorList>
            <person name="de Groot N.N."/>
        </authorList>
    </citation>
    <scope>NUCLEOTIDE SEQUENCE [LARGE SCALE GENOMIC DNA]</scope>
    <source>
        <strain evidence="1 2">DSM 21019</strain>
    </source>
</reference>
<protein>
    <submittedName>
        <fullName evidence="1">Uncharacterized protein</fullName>
    </submittedName>
</protein>
<proteinExistence type="predicted"/>
<dbReference type="PROSITE" id="PS51257">
    <property type="entry name" value="PROKAR_LIPOPROTEIN"/>
    <property type="match status" value="1"/>
</dbReference>
<name>A0A1I6GYK8_9FLAO</name>
<sequence length="302" mass="33752">MARWFVLFFILLVACSTDNENPQERVPEEPETLLDAIVSASVAFSYSGQEVQDFVLAPGQAYVSGYFYFEEDLAEDVIFGLDIEFLEGVENPLRFEGADWMALAGFTRSGLLWFPVGLPENLEGMPTPTENWVVEDLGITLQPGTWYKMTITCDFEALEFISVRLEGGGIDTTVDISGNQLEYPNYAPFDKANLTAYTFALRGQEFAPTNPEGFNVYFDDVEMGVQTSATDFTVVFTDGFESQSDVREIPITDVPIPLETIPEHTWYLENDDAKLSISDHYARTGNYSLECSADLRVNDSGN</sequence>
<dbReference type="OrthoDB" id="1421973at2"/>
<dbReference type="STRING" id="400055.SAMN04490243_1895"/>
<dbReference type="Proteomes" id="UP000199534">
    <property type="component" value="Unassembled WGS sequence"/>
</dbReference>